<evidence type="ECO:0000256" key="9">
    <source>
        <dbReference type="ARBA" id="ARBA00022630"/>
    </source>
</evidence>
<evidence type="ECO:0000256" key="13">
    <source>
        <dbReference type="ARBA" id="ARBA00022827"/>
    </source>
</evidence>
<sequence>MVWKSRGGACFLLLQLLVLVQVHGQGGVKFQNWAKTYGSSPELYFQPTSVEEIREILDMARQRHKRVKVVGGGHSPSDIACTDDFMIQMGKMNRVLK</sequence>
<feature type="domain" description="FAD-binding PCMH-type" evidence="21">
    <location>
        <begin position="37"/>
        <end position="97"/>
    </location>
</feature>
<comment type="catalytic activity">
    <reaction evidence="19">
        <text>L-gulono-1,4-lactone + O2 = L-ascorbate + H2O2 + H(+)</text>
        <dbReference type="Rhea" id="RHEA:32363"/>
        <dbReference type="ChEBI" id="CHEBI:15378"/>
        <dbReference type="ChEBI" id="CHEBI:15379"/>
        <dbReference type="ChEBI" id="CHEBI:16240"/>
        <dbReference type="ChEBI" id="CHEBI:17587"/>
        <dbReference type="ChEBI" id="CHEBI:38290"/>
        <dbReference type="EC" id="1.1.3.8"/>
    </reaction>
</comment>
<dbReference type="OrthoDB" id="610608at2759"/>
<evidence type="ECO:0000256" key="10">
    <source>
        <dbReference type="ARBA" id="ARBA00022644"/>
    </source>
</evidence>
<evidence type="ECO:0000256" key="14">
    <source>
        <dbReference type="ARBA" id="ARBA00022848"/>
    </source>
</evidence>
<keyword evidence="16" id="KW-0560">Oxidoreductase</keyword>
<comment type="caution">
    <text evidence="22">The sequence shown here is derived from an EMBL/GenBank/DDBJ whole genome shotgun (WGS) entry which is preliminary data.</text>
</comment>
<dbReference type="Proteomes" id="UP000190648">
    <property type="component" value="Unassembled WGS sequence"/>
</dbReference>
<keyword evidence="20" id="KW-0732">Signal</keyword>
<dbReference type="STRING" id="372326.A0A1V4JG12"/>
<evidence type="ECO:0000256" key="1">
    <source>
        <dbReference type="ARBA" id="ARBA00001974"/>
    </source>
</evidence>
<dbReference type="Pfam" id="PF01565">
    <property type="entry name" value="FAD_binding_4"/>
    <property type="match status" value="1"/>
</dbReference>
<dbReference type="Gene3D" id="3.30.43.10">
    <property type="entry name" value="Uridine Diphospho-n-acetylenolpyruvylglucosamine Reductase, domain 2"/>
    <property type="match status" value="1"/>
</dbReference>
<dbReference type="InterPro" id="IPR006093">
    <property type="entry name" value="Oxy_OxRdtase_FAD_BS"/>
</dbReference>
<evidence type="ECO:0000256" key="17">
    <source>
        <dbReference type="ARBA" id="ARBA00023136"/>
    </source>
</evidence>
<keyword evidence="15" id="KW-1133">Transmembrane helix</keyword>
<dbReference type="PANTHER" id="PTHR43762">
    <property type="entry name" value="L-GULONOLACTONE OXIDASE"/>
    <property type="match status" value="1"/>
</dbReference>
<comment type="function">
    <text evidence="2">Oxidizes L-gulono-1,4-lactone to hydrogen peroxide and L-xylo-hexulonolactone which spontaneously isomerizes to L-ascorbate.</text>
</comment>
<evidence type="ECO:0000256" key="7">
    <source>
        <dbReference type="ARBA" id="ARBA00013121"/>
    </source>
</evidence>
<dbReference type="InterPro" id="IPR016166">
    <property type="entry name" value="FAD-bd_PCMH"/>
</dbReference>
<organism evidence="22 23">
    <name type="scientific">Patagioenas fasciata monilis</name>
    <dbReference type="NCBI Taxonomy" id="372326"/>
    <lineage>
        <taxon>Eukaryota</taxon>
        <taxon>Metazoa</taxon>
        <taxon>Chordata</taxon>
        <taxon>Craniata</taxon>
        <taxon>Vertebrata</taxon>
        <taxon>Euteleostomi</taxon>
        <taxon>Archelosauria</taxon>
        <taxon>Archosauria</taxon>
        <taxon>Dinosauria</taxon>
        <taxon>Saurischia</taxon>
        <taxon>Theropoda</taxon>
        <taxon>Coelurosauria</taxon>
        <taxon>Aves</taxon>
        <taxon>Neognathae</taxon>
        <taxon>Neoaves</taxon>
        <taxon>Columbimorphae</taxon>
        <taxon>Columbiformes</taxon>
        <taxon>Columbidae</taxon>
        <taxon>Patagioenas</taxon>
    </lineage>
</organism>
<dbReference type="InterPro" id="IPR036318">
    <property type="entry name" value="FAD-bd_PCMH-like_sf"/>
</dbReference>
<feature type="signal peptide" evidence="20">
    <location>
        <begin position="1"/>
        <end position="24"/>
    </location>
</feature>
<evidence type="ECO:0000256" key="16">
    <source>
        <dbReference type="ARBA" id="ARBA00023002"/>
    </source>
</evidence>
<evidence type="ECO:0000256" key="15">
    <source>
        <dbReference type="ARBA" id="ARBA00022989"/>
    </source>
</evidence>
<dbReference type="InterPro" id="IPR016167">
    <property type="entry name" value="FAD-bd_PCMH_sub1"/>
</dbReference>
<dbReference type="GO" id="GO:0019853">
    <property type="term" value="P:L-ascorbic acid biosynthetic process"/>
    <property type="evidence" value="ECO:0007669"/>
    <property type="project" value="UniProtKB-KW"/>
</dbReference>
<comment type="cofactor">
    <cofactor evidence="1">
        <name>FAD</name>
        <dbReference type="ChEBI" id="CHEBI:57692"/>
    </cofactor>
</comment>
<reference evidence="22 23" key="1">
    <citation type="submission" date="2016-02" db="EMBL/GenBank/DDBJ databases">
        <title>Band-tailed pigeon sequencing and assembly.</title>
        <authorList>
            <person name="Soares A.E."/>
            <person name="Novak B.J."/>
            <person name="Rice E.S."/>
            <person name="O'Connell B."/>
            <person name="Chang D."/>
            <person name="Weber S."/>
            <person name="Shapiro B."/>
        </authorList>
    </citation>
    <scope>NUCLEOTIDE SEQUENCE [LARGE SCALE GENOMIC DNA]</scope>
    <source>
        <strain evidence="22">BTP2013</strain>
        <tissue evidence="22">Blood</tissue>
    </source>
</reference>
<dbReference type="EC" id="1.1.3.8" evidence="7"/>
<dbReference type="GO" id="GO:0005789">
    <property type="term" value="C:endoplasmic reticulum membrane"/>
    <property type="evidence" value="ECO:0007669"/>
    <property type="project" value="UniProtKB-SubCell"/>
</dbReference>
<dbReference type="AlphaFoldDB" id="A0A1V4JG12"/>
<dbReference type="EMBL" id="LSYS01007817">
    <property type="protein sequence ID" value="OPJ70697.1"/>
    <property type="molecule type" value="Genomic_DNA"/>
</dbReference>
<evidence type="ECO:0000256" key="20">
    <source>
        <dbReference type="SAM" id="SignalP"/>
    </source>
</evidence>
<evidence type="ECO:0000256" key="4">
    <source>
        <dbReference type="ARBA" id="ARBA00004389"/>
    </source>
</evidence>
<keyword evidence="9" id="KW-0285">Flavoprotein</keyword>
<keyword evidence="13" id="KW-0274">FAD</keyword>
<dbReference type="PROSITE" id="PS00862">
    <property type="entry name" value="OX2_COVAL_FAD"/>
    <property type="match status" value="1"/>
</dbReference>
<accession>A0A1V4JG12</accession>
<comment type="subcellular location">
    <subcellularLocation>
        <location evidence="4">Endoplasmic reticulum membrane</location>
        <topology evidence="4">Single-pass membrane protein</topology>
    </subcellularLocation>
    <subcellularLocation>
        <location evidence="3">Microsome membrane</location>
        <topology evidence="3">Single-pass membrane protein</topology>
    </subcellularLocation>
</comment>
<evidence type="ECO:0000313" key="23">
    <source>
        <dbReference type="Proteomes" id="UP000190648"/>
    </source>
</evidence>
<evidence type="ECO:0000256" key="6">
    <source>
        <dbReference type="ARBA" id="ARBA00005466"/>
    </source>
</evidence>
<dbReference type="SUPFAM" id="SSF56176">
    <property type="entry name" value="FAD-binding/transporter-associated domain-like"/>
    <property type="match status" value="1"/>
</dbReference>
<keyword evidence="12" id="KW-0256">Endoplasmic reticulum</keyword>
<evidence type="ECO:0000256" key="19">
    <source>
        <dbReference type="ARBA" id="ARBA00048083"/>
    </source>
</evidence>
<protein>
    <recommendedName>
        <fullName evidence="8">L-gulonolactone oxidase</fullName>
        <ecNumber evidence="7">1.1.3.8</ecNumber>
    </recommendedName>
    <alternativeName>
        <fullName evidence="18">L-gulono-gamma-lactone oxidase</fullName>
    </alternativeName>
</protein>
<dbReference type="InterPro" id="IPR010031">
    <property type="entry name" value="FAD_lactone_oxidase-like"/>
</dbReference>
<evidence type="ECO:0000256" key="3">
    <source>
        <dbReference type="ARBA" id="ARBA00004111"/>
    </source>
</evidence>
<dbReference type="GO" id="GO:0071949">
    <property type="term" value="F:FAD binding"/>
    <property type="evidence" value="ECO:0007669"/>
    <property type="project" value="InterPro"/>
</dbReference>
<keyword evidence="11" id="KW-0812">Transmembrane</keyword>
<evidence type="ECO:0000256" key="12">
    <source>
        <dbReference type="ARBA" id="ARBA00022824"/>
    </source>
</evidence>
<keyword evidence="14" id="KW-0492">Microsome</keyword>
<evidence type="ECO:0000256" key="11">
    <source>
        <dbReference type="ARBA" id="ARBA00022692"/>
    </source>
</evidence>
<evidence type="ECO:0000256" key="18">
    <source>
        <dbReference type="ARBA" id="ARBA00031326"/>
    </source>
</evidence>
<keyword evidence="10" id="KW-0060">Ascorbate biosynthesis</keyword>
<proteinExistence type="inferred from homology"/>
<comment type="similarity">
    <text evidence="6">Belongs to the oxygen-dependent FAD-linked oxidoreductase family.</text>
</comment>
<gene>
    <name evidence="22" type="ORF">AV530_008463</name>
</gene>
<dbReference type="UniPathway" id="UPA00991">
    <property type="reaction ID" value="UER00939"/>
</dbReference>
<dbReference type="GO" id="GO:0050105">
    <property type="term" value="F:L-gulonolactone oxidase activity"/>
    <property type="evidence" value="ECO:0007669"/>
    <property type="project" value="UniProtKB-EC"/>
</dbReference>
<comment type="pathway">
    <text evidence="5">Cofactor biosynthesis; L-ascorbate biosynthesis via UDP-alpha-D-glucuronate pathway; L-ascorbate from UDP-alpha-D-glucuronate: step 4/4.</text>
</comment>
<dbReference type="InterPro" id="IPR006094">
    <property type="entry name" value="Oxid_FAD_bind_N"/>
</dbReference>
<evidence type="ECO:0000256" key="2">
    <source>
        <dbReference type="ARBA" id="ARBA00003303"/>
    </source>
</evidence>
<dbReference type="PROSITE" id="PS51387">
    <property type="entry name" value="FAD_PCMH"/>
    <property type="match status" value="1"/>
</dbReference>
<evidence type="ECO:0000256" key="8">
    <source>
        <dbReference type="ARBA" id="ARBA00017520"/>
    </source>
</evidence>
<evidence type="ECO:0000313" key="22">
    <source>
        <dbReference type="EMBL" id="OPJ70697.1"/>
    </source>
</evidence>
<keyword evidence="17" id="KW-0472">Membrane</keyword>
<keyword evidence="23" id="KW-1185">Reference proteome</keyword>
<dbReference type="PANTHER" id="PTHR43762:SF8">
    <property type="entry name" value="L-GULONOLACTONE OXIDASE"/>
    <property type="match status" value="1"/>
</dbReference>
<dbReference type="FunFam" id="3.30.43.10:FF:000014">
    <property type="entry name" value="L-gulonolactone oxidase"/>
    <property type="match status" value="1"/>
</dbReference>
<evidence type="ECO:0000259" key="21">
    <source>
        <dbReference type="PROSITE" id="PS51387"/>
    </source>
</evidence>
<feature type="chain" id="PRO_5012618375" description="L-gulonolactone oxidase" evidence="20">
    <location>
        <begin position="25"/>
        <end position="97"/>
    </location>
</feature>
<evidence type="ECO:0000256" key="5">
    <source>
        <dbReference type="ARBA" id="ARBA00004764"/>
    </source>
</evidence>
<name>A0A1V4JG12_PATFA</name>